<evidence type="ECO:0000313" key="2">
    <source>
        <dbReference type="EMBL" id="QWU99209.1"/>
    </source>
</evidence>
<keyword evidence="1" id="KW-0472">Membrane</keyword>
<organism evidence="2 3">
    <name type="scientific">Francisella salimarina</name>
    <dbReference type="NCBI Taxonomy" id="2599927"/>
    <lineage>
        <taxon>Bacteria</taxon>
        <taxon>Pseudomonadati</taxon>
        <taxon>Pseudomonadota</taxon>
        <taxon>Gammaproteobacteria</taxon>
        <taxon>Thiotrichales</taxon>
        <taxon>Francisellaceae</taxon>
        <taxon>Francisella</taxon>
    </lineage>
</organism>
<evidence type="ECO:0000256" key="1">
    <source>
        <dbReference type="SAM" id="Phobius"/>
    </source>
</evidence>
<proteinExistence type="predicted"/>
<reference evidence="2 3" key="1">
    <citation type="submission" date="2021-06" db="EMBL/GenBank/DDBJ databases">
        <title>Ulceroglandular infection and bacteremia caused by Francisella salimarina in an immunocompromised patient, France.</title>
        <authorList>
            <person name="Hennebique A."/>
            <person name="Caspar Y."/>
            <person name="Maurin M."/>
            <person name="Boisset S."/>
            <person name="Pelloux I."/>
            <person name="Gallego-Hernanz M.P."/>
            <person name="Burucoa C."/>
            <person name="Cazenave-Roblot F."/>
            <person name="Plouzeau C."/>
            <person name="Rammaert B."/>
        </authorList>
    </citation>
    <scope>NUCLEOTIDE SEQUENCE [LARGE SCALE GENOMIC DNA]</scope>
    <source>
        <strain evidence="2 3">CHUGA-F75</strain>
    </source>
</reference>
<dbReference type="AlphaFoldDB" id="A0AAJ4TKZ6"/>
<accession>A0AAJ4TKZ6</accession>
<name>A0AAJ4TKZ6_9GAMM</name>
<feature type="transmembrane region" description="Helical" evidence="1">
    <location>
        <begin position="41"/>
        <end position="65"/>
    </location>
</feature>
<keyword evidence="3" id="KW-1185">Reference proteome</keyword>
<gene>
    <name evidence="2" type="ORF">KQR59_08930</name>
</gene>
<dbReference type="EMBL" id="CP076680">
    <property type="protein sequence ID" value="QWU99209.1"/>
    <property type="molecule type" value="Genomic_DNA"/>
</dbReference>
<keyword evidence="1" id="KW-1133">Transmembrane helix</keyword>
<keyword evidence="1" id="KW-0812">Transmembrane</keyword>
<dbReference type="Proteomes" id="UP000683421">
    <property type="component" value="Chromosome"/>
</dbReference>
<protein>
    <submittedName>
        <fullName evidence="2">Uncharacterized protein</fullName>
    </submittedName>
</protein>
<dbReference type="RefSeq" id="WP_200148961.1">
    <property type="nucleotide sequence ID" value="NZ_CP076680.1"/>
</dbReference>
<feature type="transmembrane region" description="Helical" evidence="1">
    <location>
        <begin position="18"/>
        <end position="35"/>
    </location>
</feature>
<evidence type="ECO:0000313" key="3">
    <source>
        <dbReference type="Proteomes" id="UP000683421"/>
    </source>
</evidence>
<sequence>MSDLVKSGKDDVKKVKTILVLFISIVLYFGTLMAIDKNQKTMSFTLLIFVCVAVYLLIVTFNDYIKITLSNKDDEDVREINRLNRNLGVWTIIFISYIILVLFSAPRLYVMAINMSSLQDYTFVFIYLLVSLSLILYMFTRGERTYKKFEVLNYRYRFKKFRESQMKDDKELNDVFKKNYVDKMFSRYEFVKLKEINKALKVLIREKNN</sequence>
<dbReference type="KEGG" id="fsr:KQR59_08930"/>
<feature type="transmembrane region" description="Helical" evidence="1">
    <location>
        <begin position="86"/>
        <end position="109"/>
    </location>
</feature>
<feature type="transmembrane region" description="Helical" evidence="1">
    <location>
        <begin position="121"/>
        <end position="139"/>
    </location>
</feature>